<sequence length="80" mass="8852">MLADQAPSRVKENDKKPHDNYRLRCATPSGRRCGERSLDLPDLDGRLPLGIDALKGSPIGPAFIHGDRLRRAILVMAFSK</sequence>
<organism evidence="2 3">
    <name type="scientific">Caballeronia udeis</name>
    <dbReference type="NCBI Taxonomy" id="1232866"/>
    <lineage>
        <taxon>Bacteria</taxon>
        <taxon>Pseudomonadati</taxon>
        <taxon>Pseudomonadota</taxon>
        <taxon>Betaproteobacteria</taxon>
        <taxon>Burkholderiales</taxon>
        <taxon>Burkholderiaceae</taxon>
        <taxon>Caballeronia</taxon>
    </lineage>
</organism>
<evidence type="ECO:0000256" key="1">
    <source>
        <dbReference type="SAM" id="MobiDB-lite"/>
    </source>
</evidence>
<gene>
    <name evidence="2" type="ORF">AWB69_05433</name>
</gene>
<evidence type="ECO:0000313" key="2">
    <source>
        <dbReference type="EMBL" id="SAL52489.1"/>
    </source>
</evidence>
<protein>
    <submittedName>
        <fullName evidence="2">Uncharacterized protein</fullName>
    </submittedName>
</protein>
<evidence type="ECO:0000313" key="3">
    <source>
        <dbReference type="Proteomes" id="UP000054683"/>
    </source>
</evidence>
<name>A0A158I898_9BURK</name>
<feature type="compositionally biased region" description="Basic and acidic residues" evidence="1">
    <location>
        <begin position="9"/>
        <end position="22"/>
    </location>
</feature>
<dbReference type="AlphaFoldDB" id="A0A158I898"/>
<accession>A0A158I898</accession>
<reference evidence="2 3" key="1">
    <citation type="submission" date="2016-01" db="EMBL/GenBank/DDBJ databases">
        <authorList>
            <person name="Oliw E.H."/>
        </authorList>
    </citation>
    <scope>NUCLEOTIDE SEQUENCE [LARGE SCALE GENOMIC DNA]</scope>
    <source>
        <strain evidence="2">LMG 27134</strain>
    </source>
</reference>
<proteinExistence type="predicted"/>
<feature type="region of interest" description="Disordered" evidence="1">
    <location>
        <begin position="1"/>
        <end position="37"/>
    </location>
</feature>
<dbReference type="EMBL" id="FCOK02000043">
    <property type="protein sequence ID" value="SAL52489.1"/>
    <property type="molecule type" value="Genomic_DNA"/>
</dbReference>
<dbReference type="Proteomes" id="UP000054683">
    <property type="component" value="Unassembled WGS sequence"/>
</dbReference>